<dbReference type="RefSeq" id="WP_251908813.1">
    <property type="nucleotide sequence ID" value="NZ_JAMRXG010000001.1"/>
</dbReference>
<protein>
    <submittedName>
        <fullName evidence="1">Uncharacterized protein</fullName>
    </submittedName>
</protein>
<name>A0A9X2E310_9NOCA</name>
<proteinExistence type="predicted"/>
<comment type="caution">
    <text evidence="1">The sequence shown here is derived from an EMBL/GenBank/DDBJ whole genome shotgun (WGS) entry which is preliminary data.</text>
</comment>
<dbReference type="AlphaFoldDB" id="A0A9X2E310"/>
<reference evidence="1" key="1">
    <citation type="submission" date="2022-06" db="EMBL/GenBank/DDBJ databases">
        <title>Novel species in genus nocardia.</title>
        <authorList>
            <person name="Li F."/>
        </authorList>
    </citation>
    <scope>NUCLEOTIDE SEQUENCE</scope>
    <source>
        <strain evidence="1">CDC141</strain>
    </source>
</reference>
<evidence type="ECO:0000313" key="2">
    <source>
        <dbReference type="Proteomes" id="UP001139157"/>
    </source>
</evidence>
<accession>A0A9X2E310</accession>
<dbReference type="EMBL" id="JAMRXG010000001">
    <property type="protein sequence ID" value="MCM6771930.1"/>
    <property type="molecule type" value="Genomic_DNA"/>
</dbReference>
<keyword evidence="2" id="KW-1185">Reference proteome</keyword>
<gene>
    <name evidence="1" type="ORF">NDR86_00415</name>
</gene>
<dbReference type="Proteomes" id="UP001139157">
    <property type="component" value="Unassembled WGS sequence"/>
</dbReference>
<evidence type="ECO:0000313" key="1">
    <source>
        <dbReference type="EMBL" id="MCM6771930.1"/>
    </source>
</evidence>
<sequence>MVAWERIRGPRYYRPEQAAAAERALAAATTELRAGRAVAELRYAVSNDHAGTLYPAAVPAVDILLRVILRRTGEPRALALDALLDWWGSFRPEPEFDSHDDPSAGSVEVTAAIMDRVRAAAPELRNVATGDHRRPVGQLLSRLAQGWTVEP</sequence>
<organism evidence="1 2">
    <name type="scientific">Nocardia pulmonis</name>
    <dbReference type="NCBI Taxonomy" id="2951408"/>
    <lineage>
        <taxon>Bacteria</taxon>
        <taxon>Bacillati</taxon>
        <taxon>Actinomycetota</taxon>
        <taxon>Actinomycetes</taxon>
        <taxon>Mycobacteriales</taxon>
        <taxon>Nocardiaceae</taxon>
        <taxon>Nocardia</taxon>
    </lineage>
</organism>